<protein>
    <submittedName>
        <fullName evidence="1">Phenylpyruvate tautomerase PptA, 4-oxalocrotonate tautomerase family</fullName>
    </submittedName>
</protein>
<gene>
    <name evidence="1" type="ORF">SAMN05192542_10165</name>
</gene>
<accession>A0A1H7EZ94</accession>
<organism evidence="1 2">
    <name type="scientific">Paraburkholderia caballeronis</name>
    <dbReference type="NCBI Taxonomy" id="416943"/>
    <lineage>
        <taxon>Bacteria</taxon>
        <taxon>Pseudomonadati</taxon>
        <taxon>Pseudomonadota</taxon>
        <taxon>Betaproteobacteria</taxon>
        <taxon>Burkholderiales</taxon>
        <taxon>Burkholderiaceae</taxon>
        <taxon>Paraburkholderia</taxon>
    </lineage>
</organism>
<dbReference type="EMBL" id="FOAJ01000001">
    <property type="protein sequence ID" value="SEK18914.1"/>
    <property type="molecule type" value="Genomic_DNA"/>
</dbReference>
<sequence length="127" mass="14565">MPIVRIDIRRNPDPTYVKRVGNVVYESMKSAINVPDHDNFQVLNEHDEHHLVYDPTYLGIARTDGIVIIQITLNEGRTVEQKQKLYRTIADGLQKELGVRQEDVFIGLVEVKKENWSFGNGIAQYAT</sequence>
<reference evidence="2" key="1">
    <citation type="submission" date="2016-10" db="EMBL/GenBank/DDBJ databases">
        <authorList>
            <person name="Varghese N."/>
            <person name="Submissions S."/>
        </authorList>
    </citation>
    <scope>NUCLEOTIDE SEQUENCE [LARGE SCALE GENOMIC DNA]</scope>
    <source>
        <strain evidence="2">LMG 26416</strain>
    </source>
</reference>
<dbReference type="Pfam" id="PF14552">
    <property type="entry name" value="Tautomerase_2"/>
    <property type="match status" value="1"/>
</dbReference>
<dbReference type="OrthoDB" id="9804765at2"/>
<dbReference type="InterPro" id="IPR037479">
    <property type="entry name" value="Tauto_MSAD"/>
</dbReference>
<keyword evidence="1" id="KW-0670">Pyruvate</keyword>
<dbReference type="RefSeq" id="WP_090552900.1">
    <property type="nucleotide sequence ID" value="NZ_FNSR01000003.1"/>
</dbReference>
<evidence type="ECO:0000313" key="1">
    <source>
        <dbReference type="EMBL" id="SEK18914.1"/>
    </source>
</evidence>
<name>A0A1H7EZ94_9BURK</name>
<dbReference type="Gene3D" id="3.30.429.10">
    <property type="entry name" value="Macrophage Migration Inhibitory Factor"/>
    <property type="match status" value="1"/>
</dbReference>
<evidence type="ECO:0000313" key="2">
    <source>
        <dbReference type="Proteomes" id="UP000199120"/>
    </source>
</evidence>
<dbReference type="AlphaFoldDB" id="A0A1H7EZ94"/>
<dbReference type="PANTHER" id="PTHR38460:SF1">
    <property type="entry name" value="TAUTOMERASE YOLI-RELATED"/>
    <property type="match status" value="1"/>
</dbReference>
<dbReference type="Proteomes" id="UP000199120">
    <property type="component" value="Unassembled WGS sequence"/>
</dbReference>
<dbReference type="STRING" id="416943.SAMN05445871_6201"/>
<dbReference type="SUPFAM" id="SSF55331">
    <property type="entry name" value="Tautomerase/MIF"/>
    <property type="match status" value="1"/>
</dbReference>
<dbReference type="PANTHER" id="PTHR38460">
    <property type="entry name" value="TAUTOMERASE YOLI-RELATED"/>
    <property type="match status" value="1"/>
</dbReference>
<keyword evidence="2" id="KW-1185">Reference proteome</keyword>
<proteinExistence type="predicted"/>
<dbReference type="InterPro" id="IPR014347">
    <property type="entry name" value="Tautomerase/MIF_sf"/>
</dbReference>